<gene>
    <name evidence="1" type="ORF">BDW59DRAFT_168056</name>
</gene>
<protein>
    <recommendedName>
        <fullName evidence="3">P-loop containing nucleoside triphosphate hydrolase protein</fullName>
    </recommendedName>
</protein>
<dbReference type="InterPro" id="IPR027417">
    <property type="entry name" value="P-loop_NTPase"/>
</dbReference>
<proteinExistence type="predicted"/>
<accession>A0ABR4H7A8</accession>
<dbReference type="PANTHER" id="PTHR43394:SF1">
    <property type="entry name" value="ATP-BINDING CASSETTE SUB-FAMILY B MEMBER 10, MITOCHONDRIAL"/>
    <property type="match status" value="1"/>
</dbReference>
<evidence type="ECO:0000313" key="2">
    <source>
        <dbReference type="Proteomes" id="UP001610335"/>
    </source>
</evidence>
<reference evidence="1 2" key="1">
    <citation type="submission" date="2024-07" db="EMBL/GenBank/DDBJ databases">
        <title>Section-level genome sequencing and comparative genomics of Aspergillus sections Usti and Cavernicolus.</title>
        <authorList>
            <consortium name="Lawrence Berkeley National Laboratory"/>
            <person name="Nybo J.L."/>
            <person name="Vesth T.C."/>
            <person name="Theobald S."/>
            <person name="Frisvad J.C."/>
            <person name="Larsen T.O."/>
            <person name="Kjaerboelling I."/>
            <person name="Rothschild-Mancinelli K."/>
            <person name="Lyhne E.K."/>
            <person name="Kogle M.E."/>
            <person name="Barry K."/>
            <person name="Clum A."/>
            <person name="Na H."/>
            <person name="Ledsgaard L."/>
            <person name="Lin J."/>
            <person name="Lipzen A."/>
            <person name="Kuo A."/>
            <person name="Riley R."/>
            <person name="Mondo S."/>
            <person name="LaButti K."/>
            <person name="Haridas S."/>
            <person name="Pangalinan J."/>
            <person name="Salamov A.A."/>
            <person name="Simmons B.A."/>
            <person name="Magnuson J.K."/>
            <person name="Chen J."/>
            <person name="Drula E."/>
            <person name="Henrissat B."/>
            <person name="Wiebenga A."/>
            <person name="Lubbers R.J."/>
            <person name="Gomes A.C."/>
            <person name="Makela M.R."/>
            <person name="Stajich J."/>
            <person name="Grigoriev I.V."/>
            <person name="Mortensen U.H."/>
            <person name="De vries R.P."/>
            <person name="Baker S.E."/>
            <person name="Andersen M.R."/>
        </authorList>
    </citation>
    <scope>NUCLEOTIDE SEQUENCE [LARGE SCALE GENOMIC DNA]</scope>
    <source>
        <strain evidence="1 2">CBS 600.67</strain>
    </source>
</reference>
<dbReference type="PANTHER" id="PTHR43394">
    <property type="entry name" value="ATP-DEPENDENT PERMEASE MDL1, MITOCHONDRIAL"/>
    <property type="match status" value="1"/>
</dbReference>
<dbReference type="SUPFAM" id="SSF52540">
    <property type="entry name" value="P-loop containing nucleoside triphosphate hydrolases"/>
    <property type="match status" value="1"/>
</dbReference>
<evidence type="ECO:0000313" key="1">
    <source>
        <dbReference type="EMBL" id="KAL2811154.1"/>
    </source>
</evidence>
<sequence length="101" mass="11177">MGFSDSLDSGALFSLRVRVNILTFCAGKTTVIIAHRLSSVKHADKIIVFEKGKDGFGEITEEGSHSKLVEQDGTYARLWRKHIGAEEKGHQQTSIEGLFNE</sequence>
<dbReference type="EMBL" id="JBFXLS010000278">
    <property type="protein sequence ID" value="KAL2811154.1"/>
    <property type="molecule type" value="Genomic_DNA"/>
</dbReference>
<organism evidence="1 2">
    <name type="scientific">Aspergillus cavernicola</name>
    <dbReference type="NCBI Taxonomy" id="176166"/>
    <lineage>
        <taxon>Eukaryota</taxon>
        <taxon>Fungi</taxon>
        <taxon>Dikarya</taxon>
        <taxon>Ascomycota</taxon>
        <taxon>Pezizomycotina</taxon>
        <taxon>Eurotiomycetes</taxon>
        <taxon>Eurotiomycetidae</taxon>
        <taxon>Eurotiales</taxon>
        <taxon>Aspergillaceae</taxon>
        <taxon>Aspergillus</taxon>
        <taxon>Aspergillus subgen. Nidulantes</taxon>
    </lineage>
</organism>
<dbReference type="InterPro" id="IPR039421">
    <property type="entry name" value="Type_1_exporter"/>
</dbReference>
<name>A0ABR4H7A8_9EURO</name>
<evidence type="ECO:0008006" key="3">
    <source>
        <dbReference type="Google" id="ProtNLM"/>
    </source>
</evidence>
<comment type="caution">
    <text evidence="1">The sequence shown here is derived from an EMBL/GenBank/DDBJ whole genome shotgun (WGS) entry which is preliminary data.</text>
</comment>
<dbReference type="Proteomes" id="UP001610335">
    <property type="component" value="Unassembled WGS sequence"/>
</dbReference>
<keyword evidence="2" id="KW-1185">Reference proteome</keyword>
<dbReference type="Gene3D" id="3.40.50.300">
    <property type="entry name" value="P-loop containing nucleotide triphosphate hydrolases"/>
    <property type="match status" value="1"/>
</dbReference>